<reference evidence="2 3" key="1">
    <citation type="submission" date="2014-01" db="EMBL/GenBank/DDBJ databases">
        <title>Genome sequence determination for a cystic fibrosis isolate, Inquilinus limosus.</title>
        <authorList>
            <person name="Pino M."/>
            <person name="Di Conza J."/>
            <person name="Gutkind G."/>
        </authorList>
    </citation>
    <scope>NUCLEOTIDE SEQUENCE [LARGE SCALE GENOMIC DNA]</scope>
    <source>
        <strain evidence="2 3">MP06</strain>
    </source>
</reference>
<dbReference type="Pfam" id="PF00903">
    <property type="entry name" value="Glyoxalase"/>
    <property type="match status" value="1"/>
</dbReference>
<gene>
    <name evidence="2" type="ORF">P409_10090</name>
</gene>
<dbReference type="PANTHER" id="PTHR35006">
    <property type="entry name" value="GLYOXALASE FAMILY PROTEIN (AFU_ORTHOLOGUE AFUA_5G14830)"/>
    <property type="match status" value="1"/>
</dbReference>
<dbReference type="EMBL" id="JANX01000091">
    <property type="protein sequence ID" value="KGM34455.1"/>
    <property type="molecule type" value="Genomic_DNA"/>
</dbReference>
<dbReference type="OrthoDB" id="9807407at2"/>
<name>A0A0A0D8S8_9PROT</name>
<feature type="domain" description="VOC" evidence="1">
    <location>
        <begin position="1"/>
        <end position="127"/>
    </location>
</feature>
<sequence>MFSHITVGTNDIDRAKQFYDQVLAAIGLRCQLDDRVAGWLCYVPEGDSGPEFLICRPINGEKATFGNGVTIGFNVRERAQVDAFHSAALAAGGADEGAPGTRPHYHPSYYGAYVRDPDGNKLCCVCHRADAAGLFP</sequence>
<dbReference type="RefSeq" id="WP_034835016.1">
    <property type="nucleotide sequence ID" value="NZ_JANX01000091.1"/>
</dbReference>
<dbReference type="PANTHER" id="PTHR35006:SF1">
    <property type="entry name" value="BLL2941 PROTEIN"/>
    <property type="match status" value="1"/>
</dbReference>
<dbReference type="InterPro" id="IPR037523">
    <property type="entry name" value="VOC_core"/>
</dbReference>
<dbReference type="Proteomes" id="UP000029995">
    <property type="component" value="Unassembled WGS sequence"/>
</dbReference>
<proteinExistence type="predicted"/>
<dbReference type="InterPro" id="IPR029068">
    <property type="entry name" value="Glyas_Bleomycin-R_OHBP_Dase"/>
</dbReference>
<organism evidence="2 3">
    <name type="scientific">Inquilinus limosus MP06</name>
    <dbReference type="NCBI Taxonomy" id="1398085"/>
    <lineage>
        <taxon>Bacteria</taxon>
        <taxon>Pseudomonadati</taxon>
        <taxon>Pseudomonadota</taxon>
        <taxon>Alphaproteobacteria</taxon>
        <taxon>Rhodospirillales</taxon>
        <taxon>Rhodospirillaceae</taxon>
        <taxon>Inquilinus</taxon>
    </lineage>
</organism>
<dbReference type="InterPro" id="IPR004360">
    <property type="entry name" value="Glyas_Fos-R_dOase_dom"/>
</dbReference>
<evidence type="ECO:0000313" key="2">
    <source>
        <dbReference type="EMBL" id="KGM34455.1"/>
    </source>
</evidence>
<comment type="caution">
    <text evidence="2">The sequence shown here is derived from an EMBL/GenBank/DDBJ whole genome shotgun (WGS) entry which is preliminary data.</text>
</comment>
<dbReference type="SUPFAM" id="SSF54593">
    <property type="entry name" value="Glyoxalase/Bleomycin resistance protein/Dihydroxybiphenyl dioxygenase"/>
    <property type="match status" value="1"/>
</dbReference>
<accession>A0A0A0D8S8</accession>
<dbReference type="Gene3D" id="3.10.180.10">
    <property type="entry name" value="2,3-Dihydroxybiphenyl 1,2-Dioxygenase, domain 1"/>
    <property type="match status" value="1"/>
</dbReference>
<dbReference type="PROSITE" id="PS51819">
    <property type="entry name" value="VOC"/>
    <property type="match status" value="1"/>
</dbReference>
<dbReference type="AlphaFoldDB" id="A0A0A0D8S8"/>
<evidence type="ECO:0000313" key="3">
    <source>
        <dbReference type="Proteomes" id="UP000029995"/>
    </source>
</evidence>
<dbReference type="CDD" id="cd07262">
    <property type="entry name" value="VOC_like"/>
    <property type="match status" value="1"/>
</dbReference>
<evidence type="ECO:0000259" key="1">
    <source>
        <dbReference type="PROSITE" id="PS51819"/>
    </source>
</evidence>
<protein>
    <recommendedName>
        <fullName evidence="1">VOC domain-containing protein</fullName>
    </recommendedName>
</protein>